<evidence type="ECO:0000313" key="9">
    <source>
        <dbReference type="WBParaSite" id="MBELARI_LOCUS5758"/>
    </source>
</evidence>
<dbReference type="PANTHER" id="PTHR10615">
    <property type="entry name" value="HISTONE ACETYLTRANSFERASE"/>
    <property type="match status" value="1"/>
</dbReference>
<evidence type="ECO:0000313" key="8">
    <source>
        <dbReference type="Proteomes" id="UP000887575"/>
    </source>
</evidence>
<dbReference type="GO" id="GO:0006355">
    <property type="term" value="P:regulation of DNA-templated transcription"/>
    <property type="evidence" value="ECO:0007669"/>
    <property type="project" value="InterPro"/>
</dbReference>
<dbReference type="SUPFAM" id="SSF55729">
    <property type="entry name" value="Acyl-CoA N-acyltransferases (Nat)"/>
    <property type="match status" value="1"/>
</dbReference>
<evidence type="ECO:0000256" key="6">
    <source>
        <dbReference type="SAM" id="MobiDB-lite"/>
    </source>
</evidence>
<evidence type="ECO:0000256" key="5">
    <source>
        <dbReference type="PIRSR" id="PIRSR602717-51"/>
    </source>
</evidence>
<dbReference type="InterPro" id="IPR002717">
    <property type="entry name" value="HAT_MYST-type"/>
</dbReference>
<dbReference type="InterPro" id="IPR016197">
    <property type="entry name" value="Chromo-like_dom_sf"/>
</dbReference>
<dbReference type="AlphaFoldDB" id="A0AAF3FFW7"/>
<dbReference type="InterPro" id="IPR036388">
    <property type="entry name" value="WH-like_DNA-bd_sf"/>
</dbReference>
<dbReference type="InterPro" id="IPR050603">
    <property type="entry name" value="MYST_HAT"/>
</dbReference>
<evidence type="ECO:0000256" key="1">
    <source>
        <dbReference type="ARBA" id="ARBA00010107"/>
    </source>
</evidence>
<sequence>MPHQIDPSCSFTEGGDCLAKDAFGVHREAQVLAKRGNENAQTEEIYVHFNGFDKRWDRWTNAGQARKFRKHYAKIRKEEKSEKEDVDDKRPRPKRQLDDHQLTLSEVEEKIRDQHEQRTRIKNIQLVHFGEWELETWYYSPYPEEVQHEKKLFVCDRCFYYCNGERRMRAHLHICKLMAPPGRKIYAEGNITIFEVNADTEDPVVKTYTQCLCLFSKLFMDNKTIYFDLREYSFYVLCQSDSSGNLRPAGYFSKQKMEPQHNLSCLVVFPAYFRHGYGLLLIQLSYELSRREGLIAGPEKPLSELGLASYRRYWSWMVIDLLRSMTDRQTIGIDEICVRLGIIDEDVRDTVFDLDLIDPKRDDAISTISTRQLDDLSEKKAKKPSLLLNPKLLKWRGNGKKT</sequence>
<evidence type="ECO:0000256" key="3">
    <source>
        <dbReference type="ARBA" id="ARBA00022679"/>
    </source>
</evidence>
<keyword evidence="3" id="KW-0808">Transferase</keyword>
<dbReference type="GO" id="GO:0004402">
    <property type="term" value="F:histone acetyltransferase activity"/>
    <property type="evidence" value="ECO:0007669"/>
    <property type="project" value="InterPro"/>
</dbReference>
<name>A0AAF3FFW7_9BILA</name>
<dbReference type="InterPro" id="IPR025995">
    <property type="entry name" value="Tudor-knot"/>
</dbReference>
<dbReference type="Pfam" id="PF01853">
    <property type="entry name" value="MOZ_SAS"/>
    <property type="match status" value="1"/>
</dbReference>
<protein>
    <recommendedName>
        <fullName evidence="2">histone acetyltransferase</fullName>
        <ecNumber evidence="2">2.3.1.48</ecNumber>
    </recommendedName>
</protein>
<dbReference type="SUPFAM" id="SSF54160">
    <property type="entry name" value="Chromo domain-like"/>
    <property type="match status" value="1"/>
</dbReference>
<dbReference type="Gene3D" id="3.30.60.60">
    <property type="entry name" value="N-acetyl transferase-like"/>
    <property type="match status" value="1"/>
</dbReference>
<dbReference type="InterPro" id="IPR040706">
    <property type="entry name" value="Zf-MYST"/>
</dbReference>
<dbReference type="PROSITE" id="PS51726">
    <property type="entry name" value="MYST_HAT"/>
    <property type="match status" value="1"/>
</dbReference>
<dbReference type="Pfam" id="PF11717">
    <property type="entry name" value="Tudor-knot"/>
    <property type="match status" value="1"/>
</dbReference>
<comment type="similarity">
    <text evidence="1">Belongs to the MYST (SAS/MOZ) family.</text>
</comment>
<evidence type="ECO:0000256" key="4">
    <source>
        <dbReference type="ARBA" id="ARBA00022990"/>
    </source>
</evidence>
<dbReference type="WBParaSite" id="MBELARI_LOCUS5758">
    <property type="protein sequence ID" value="MBELARI_LOCUS5758"/>
    <property type="gene ID" value="MBELARI_LOCUS5758"/>
</dbReference>
<dbReference type="Pfam" id="PF17772">
    <property type="entry name" value="zf-MYST"/>
    <property type="match status" value="1"/>
</dbReference>
<dbReference type="Gene3D" id="2.30.30.140">
    <property type="match status" value="1"/>
</dbReference>
<dbReference type="Gene3D" id="3.40.630.30">
    <property type="match status" value="1"/>
</dbReference>
<feature type="region of interest" description="Disordered" evidence="6">
    <location>
        <begin position="79"/>
        <end position="99"/>
    </location>
</feature>
<dbReference type="Proteomes" id="UP000887575">
    <property type="component" value="Unassembled WGS sequence"/>
</dbReference>
<dbReference type="EC" id="2.3.1.48" evidence="2"/>
<evidence type="ECO:0000256" key="2">
    <source>
        <dbReference type="ARBA" id="ARBA00013184"/>
    </source>
</evidence>
<reference evidence="9" key="1">
    <citation type="submission" date="2024-02" db="UniProtKB">
        <authorList>
            <consortium name="WormBaseParasite"/>
        </authorList>
    </citation>
    <scope>IDENTIFICATION</scope>
</reference>
<feature type="domain" description="MYST-type HAT" evidence="7">
    <location>
        <begin position="119"/>
        <end position="397"/>
    </location>
</feature>
<dbReference type="Gene3D" id="1.10.10.10">
    <property type="entry name" value="Winged helix-like DNA-binding domain superfamily/Winged helix DNA-binding domain"/>
    <property type="match status" value="1"/>
</dbReference>
<keyword evidence="4" id="KW-0007">Acetylation</keyword>
<keyword evidence="8" id="KW-1185">Reference proteome</keyword>
<evidence type="ECO:0000259" key="7">
    <source>
        <dbReference type="PROSITE" id="PS51726"/>
    </source>
</evidence>
<feature type="active site" description="Proton donor/acceptor" evidence="5">
    <location>
        <position position="299"/>
    </location>
</feature>
<proteinExistence type="inferred from homology"/>
<dbReference type="InterPro" id="IPR016181">
    <property type="entry name" value="Acyl_CoA_acyltransferase"/>
</dbReference>
<accession>A0AAF3FFW7</accession>
<organism evidence="8 9">
    <name type="scientific">Mesorhabditis belari</name>
    <dbReference type="NCBI Taxonomy" id="2138241"/>
    <lineage>
        <taxon>Eukaryota</taxon>
        <taxon>Metazoa</taxon>
        <taxon>Ecdysozoa</taxon>
        <taxon>Nematoda</taxon>
        <taxon>Chromadorea</taxon>
        <taxon>Rhabditida</taxon>
        <taxon>Rhabditina</taxon>
        <taxon>Rhabditomorpha</taxon>
        <taxon>Rhabditoidea</taxon>
        <taxon>Rhabditidae</taxon>
        <taxon>Mesorhabditinae</taxon>
        <taxon>Mesorhabditis</taxon>
    </lineage>
</organism>